<sequence>MKSISTIILSAIIVAASSVQADTTLVGVPAFEKCLLASNCEVYETDHGPAIRFVNGTGPGTTLYNSSFATGNSSTPAGENSFAVAGDHTEITLGDKSLNYGTVWPWEAVHHLFELCHNSACDTTPLEMHTLFASQSETYEGNLVLHAQGHYNGWSERDNFVNAIITSASNGVDSWRQKWSHGVGIGGGAVWGEQWQSRHTSFVAVSKFGPNNEMKGFMDVRIAYQNLSEGWCGRLNGFLGALAGAVNPLAGGFFGIVGAFCT</sequence>
<evidence type="ECO:0000256" key="1">
    <source>
        <dbReference type="SAM" id="SignalP"/>
    </source>
</evidence>
<keyword evidence="3" id="KW-1185">Reference proteome</keyword>
<dbReference type="OrthoDB" id="4704201at2759"/>
<reference evidence="2" key="1">
    <citation type="journal article" date="2020" name="Stud. Mycol.">
        <title>101 Dothideomycetes genomes: a test case for predicting lifestyles and emergence of pathogens.</title>
        <authorList>
            <person name="Haridas S."/>
            <person name="Albert R."/>
            <person name="Binder M."/>
            <person name="Bloem J."/>
            <person name="Labutti K."/>
            <person name="Salamov A."/>
            <person name="Andreopoulos B."/>
            <person name="Baker S."/>
            <person name="Barry K."/>
            <person name="Bills G."/>
            <person name="Bluhm B."/>
            <person name="Cannon C."/>
            <person name="Castanera R."/>
            <person name="Culley D."/>
            <person name="Daum C."/>
            <person name="Ezra D."/>
            <person name="Gonzalez J."/>
            <person name="Henrissat B."/>
            <person name="Kuo A."/>
            <person name="Liang C."/>
            <person name="Lipzen A."/>
            <person name="Lutzoni F."/>
            <person name="Magnuson J."/>
            <person name="Mondo S."/>
            <person name="Nolan M."/>
            <person name="Ohm R."/>
            <person name="Pangilinan J."/>
            <person name="Park H.-J."/>
            <person name="Ramirez L."/>
            <person name="Alfaro M."/>
            <person name="Sun H."/>
            <person name="Tritt A."/>
            <person name="Yoshinaga Y."/>
            <person name="Zwiers L.-H."/>
            <person name="Turgeon B."/>
            <person name="Goodwin S."/>
            <person name="Spatafora J."/>
            <person name="Crous P."/>
            <person name="Grigoriev I."/>
        </authorList>
    </citation>
    <scope>NUCLEOTIDE SEQUENCE</scope>
    <source>
        <strain evidence="2">CBS 130266</strain>
    </source>
</reference>
<evidence type="ECO:0000313" key="2">
    <source>
        <dbReference type="EMBL" id="KAF2420143.1"/>
    </source>
</evidence>
<feature type="signal peptide" evidence="1">
    <location>
        <begin position="1"/>
        <end position="21"/>
    </location>
</feature>
<dbReference type="EMBL" id="MU007113">
    <property type="protein sequence ID" value="KAF2420143.1"/>
    <property type="molecule type" value="Genomic_DNA"/>
</dbReference>
<feature type="chain" id="PRO_5040505228" evidence="1">
    <location>
        <begin position="22"/>
        <end position="262"/>
    </location>
</feature>
<proteinExistence type="predicted"/>
<organism evidence="2 3">
    <name type="scientific">Tothia fuscella</name>
    <dbReference type="NCBI Taxonomy" id="1048955"/>
    <lineage>
        <taxon>Eukaryota</taxon>
        <taxon>Fungi</taxon>
        <taxon>Dikarya</taxon>
        <taxon>Ascomycota</taxon>
        <taxon>Pezizomycotina</taxon>
        <taxon>Dothideomycetes</taxon>
        <taxon>Pleosporomycetidae</taxon>
        <taxon>Venturiales</taxon>
        <taxon>Cylindrosympodiaceae</taxon>
        <taxon>Tothia</taxon>
    </lineage>
</organism>
<comment type="caution">
    <text evidence="2">The sequence shown here is derived from an EMBL/GenBank/DDBJ whole genome shotgun (WGS) entry which is preliminary data.</text>
</comment>
<protein>
    <submittedName>
        <fullName evidence="2">Uncharacterized protein</fullName>
    </submittedName>
</protein>
<keyword evidence="1" id="KW-0732">Signal</keyword>
<accession>A0A9P4TTM9</accession>
<evidence type="ECO:0000313" key="3">
    <source>
        <dbReference type="Proteomes" id="UP000800235"/>
    </source>
</evidence>
<gene>
    <name evidence="2" type="ORF">EJ08DRAFT_705673</name>
</gene>
<name>A0A9P4TTM9_9PEZI</name>
<dbReference type="AlphaFoldDB" id="A0A9P4TTM9"/>
<dbReference type="Proteomes" id="UP000800235">
    <property type="component" value="Unassembled WGS sequence"/>
</dbReference>